<feature type="repeat" description="ANK" evidence="3">
    <location>
        <begin position="371"/>
        <end position="404"/>
    </location>
</feature>
<dbReference type="InterPro" id="IPR000488">
    <property type="entry name" value="Death_dom"/>
</dbReference>
<proteinExistence type="predicted"/>
<evidence type="ECO:0000256" key="3">
    <source>
        <dbReference type="PROSITE-ProRule" id="PRU00023"/>
    </source>
</evidence>
<evidence type="ECO:0000313" key="6">
    <source>
        <dbReference type="EnsemblMetazoa" id="Aqu2.1.22046_001"/>
    </source>
</evidence>
<dbReference type="EnsemblMetazoa" id="Aqu2.1.22046_001">
    <property type="protein sequence ID" value="Aqu2.1.22046_001"/>
    <property type="gene ID" value="Aqu2.1.22046"/>
</dbReference>
<dbReference type="Gene3D" id="1.25.40.20">
    <property type="entry name" value="Ankyrin repeat-containing domain"/>
    <property type="match status" value="7"/>
</dbReference>
<evidence type="ECO:0000259" key="5">
    <source>
        <dbReference type="PROSITE" id="PS50017"/>
    </source>
</evidence>
<feature type="repeat" description="ANK" evidence="3">
    <location>
        <begin position="1296"/>
        <end position="1318"/>
    </location>
</feature>
<reference evidence="6" key="1">
    <citation type="submission" date="2017-05" db="UniProtKB">
        <authorList>
            <consortium name="EnsemblMetazoa"/>
        </authorList>
    </citation>
    <scope>IDENTIFICATION</scope>
</reference>
<feature type="region of interest" description="Disordered" evidence="4">
    <location>
        <begin position="1623"/>
        <end position="1653"/>
    </location>
</feature>
<dbReference type="GO" id="GO:0007165">
    <property type="term" value="P:signal transduction"/>
    <property type="evidence" value="ECO:0007669"/>
    <property type="project" value="InterPro"/>
</dbReference>
<feature type="compositionally biased region" description="Basic and acidic residues" evidence="4">
    <location>
        <begin position="1637"/>
        <end position="1653"/>
    </location>
</feature>
<dbReference type="Pfam" id="PF12796">
    <property type="entry name" value="Ank_2"/>
    <property type="match status" value="11"/>
</dbReference>
<dbReference type="SMART" id="SM00248">
    <property type="entry name" value="ANK"/>
    <property type="match status" value="31"/>
</dbReference>
<dbReference type="eggNOG" id="KOG4177">
    <property type="taxonomic scope" value="Eukaryota"/>
</dbReference>
<dbReference type="OrthoDB" id="7464126at2759"/>
<dbReference type="PANTHER" id="PTHR24198:SF165">
    <property type="entry name" value="ANKYRIN REPEAT-CONTAINING PROTEIN-RELATED"/>
    <property type="match status" value="1"/>
</dbReference>
<feature type="repeat" description="ANK" evidence="3">
    <location>
        <begin position="439"/>
        <end position="471"/>
    </location>
</feature>
<organism evidence="6">
    <name type="scientific">Amphimedon queenslandica</name>
    <name type="common">Sponge</name>
    <dbReference type="NCBI Taxonomy" id="400682"/>
    <lineage>
        <taxon>Eukaryota</taxon>
        <taxon>Metazoa</taxon>
        <taxon>Porifera</taxon>
        <taxon>Demospongiae</taxon>
        <taxon>Heteroscleromorpha</taxon>
        <taxon>Haplosclerida</taxon>
        <taxon>Niphatidae</taxon>
        <taxon>Amphimedon</taxon>
    </lineage>
</organism>
<protein>
    <recommendedName>
        <fullName evidence="5">Death domain-containing protein</fullName>
    </recommendedName>
</protein>
<dbReference type="Pfam" id="PF13637">
    <property type="entry name" value="Ank_4"/>
    <property type="match status" value="2"/>
</dbReference>
<keyword evidence="2 3" id="KW-0040">ANK repeat</keyword>
<dbReference type="InterPro" id="IPR011029">
    <property type="entry name" value="DEATH-like_dom_sf"/>
</dbReference>
<feature type="repeat" description="ANK" evidence="3">
    <location>
        <begin position="1234"/>
        <end position="1258"/>
    </location>
</feature>
<feature type="repeat" description="ANK" evidence="3">
    <location>
        <begin position="1491"/>
        <end position="1513"/>
    </location>
</feature>
<evidence type="ECO:0000256" key="4">
    <source>
        <dbReference type="SAM" id="MobiDB-lite"/>
    </source>
</evidence>
<name>A0A1X7U3L5_AMPQE</name>
<evidence type="ECO:0000256" key="1">
    <source>
        <dbReference type="ARBA" id="ARBA00022737"/>
    </source>
</evidence>
<dbReference type="PROSITE" id="PS50088">
    <property type="entry name" value="ANK_REPEAT"/>
    <property type="match status" value="9"/>
</dbReference>
<accession>A0A1X7U3L5</accession>
<dbReference type="Gene3D" id="1.10.533.10">
    <property type="entry name" value="Death Domain, Fas"/>
    <property type="match status" value="1"/>
</dbReference>
<sequence length="1653" mass="185147">MFAVKYSGINDLSVLYDKVKPIAARWKQFANSLYIRPDTIDIIQADCGSSSESCLHKVLEHWLRKDYNYEFYGPPCWRRVCVAVKGGGGDTALAEDIAREHPQSASIGGESSTDASVYAFPVRDGHLLNEIYELQLEFSDILKKTRDAFKPELLPDILDYLETHVPALLGPNENNQADYQSLKGTWSGYKEKLKDYFLNSGGLLTDADAFEFGITDVPPGTRVMIAKVDRDDYTPADLFFFRRAIPKELNIPHVNLYFSFVRIGSLQLLHNIPDYLYSALFPLSTEIQQQLASIGITKLTCGDYKYDLKKFSASQELQQSIQSSLDIDICDRLWYENTSTPLHEAAWRGLKDEVQWLLNKFGYCTYHRGLHDWTPLHSAAYGGHIEILQLLIHQYGIDPNEGDDNSVSSIHMASYKGHLSIVQYLVDTCHVPPDQPDNSNNTPLLYSAMGGHSDLVEFFIKRNCNISQINSHNASLSLLACKSGQVALIHKLEVVQLFKPNSSDFYGFNILHYSSMSNNVELFKYLLNRYQLSIDVKDRYGRTPLHIASWYASSSVVEYIVSIQGIEALLVNDNNNESCLHFASDASIGIKATTVYNKLIAQCDTSNIEIISGNKIKNNINFITRNKRIKMLNSLLKKAINCHFDINATMTNGESLLHCASRSGSTLLVKALEEYSVNCTLTNDGMSPVHCAAWSDFTSVLSYIISHYNLNANDTDYTGRTPLVYSCLSGSINSVKYLINNHNSNPNITDNDGMTCLHHSCRNGHIDITHYLIEVQHCDINRTDNEGRTLVHHAAWSGNYELVQYLITEQGLSPTAVDKDGLTALHYASLSLNLSLVKELITTYQLDPHQADSNGKLPIHYAAQSGDILLLELYLKNYKCRLNLTDIKNWNIFHFLSLDGHTHSIKHITSQYPQYISLLHSTNKEGRLALHLACESGNIQLVTFLVDDMKCDVTATDTDGSNCILFTSFSGNLDLVQLLIQRYKLEPININNTGFSVLHAAAQTGHTHILEWYNQEYSVDITNHTNNNKYTLAHVAAYGGKLHCLQELINKYQCDVNATTTDTDSTILHKACEGGHVPVVLYLTSLPQCNVAAKTSNGSTVLHITCEYSDSLSILKNLVENHQLDLCAVNDNGMAPIHSACINGRLNLIQYIIEHIPSSLELPHSKHGHTPFLAAVYFNQLEVIKYLISKKCNLSATDDEGSGAVHISVARGHLNVLKYLIDNNYCNPNATSHQDCTPLHLAVAVNQLDVLEYLLSKSIPSMSIVWLREIKCLLDSPHDIYNNPHNAVLINVQDKDDNTPLHLACQHGRQNMVSLLLKASLSHSDLFTTNKKGQTPLHLAAASGHKDTSEALLFSVTGSSTHHDLLTATDNEGSTVIHTACSDGSIDMFRYLSSIYPQGVNVMDNRSRGLLHAACKGADIEIVKELIEKYKQDPLLEDDDGITCLHLLAEMKKVESFLMRMIMDIAARTKIDIYQYLEPNIVSNPVPKDKSGRTPLHYASRSDNIRMVRYLIETFPCTPDDPDNNGYTSVHGACEAGSMELVQYFLTELNCNALAETNDFNTMLYFASKNSNLELVQFLVERYDLKPRLNDIEVARATNPDSSIVRYLEKVNHDMIPDMVEEERRRVSKRTTTGAGIEEHHSTKRTKLGEDEA</sequence>
<feature type="repeat" description="ANK" evidence="3">
    <location>
        <begin position="925"/>
        <end position="947"/>
    </location>
</feature>
<feature type="domain" description="Death" evidence="5">
    <location>
        <begin position="22"/>
        <end position="66"/>
    </location>
</feature>
<dbReference type="InParanoid" id="A0A1X7U3L5"/>
<dbReference type="PROSITE" id="PS50297">
    <property type="entry name" value="ANK_REP_REGION"/>
    <property type="match status" value="8"/>
</dbReference>
<dbReference type="PROSITE" id="PS50017">
    <property type="entry name" value="DEATH_DOMAIN"/>
    <property type="match status" value="1"/>
</dbReference>
<dbReference type="InterPro" id="IPR036770">
    <property type="entry name" value="Ankyrin_rpt-contain_sf"/>
</dbReference>
<dbReference type="InterPro" id="IPR002110">
    <property type="entry name" value="Ankyrin_rpt"/>
</dbReference>
<keyword evidence="1" id="KW-0677">Repeat</keyword>
<feature type="repeat" description="ANK" evidence="3">
    <location>
        <begin position="1332"/>
        <end position="1353"/>
    </location>
</feature>
<feature type="repeat" description="ANK" evidence="3">
    <location>
        <begin position="1167"/>
        <end position="1199"/>
    </location>
</feature>
<evidence type="ECO:0000256" key="2">
    <source>
        <dbReference type="ARBA" id="ARBA00023043"/>
    </source>
</evidence>
<dbReference type="SUPFAM" id="SSF48403">
    <property type="entry name" value="Ankyrin repeat"/>
    <property type="match status" value="4"/>
</dbReference>
<dbReference type="PANTHER" id="PTHR24198">
    <property type="entry name" value="ANKYRIN REPEAT AND PROTEIN KINASE DOMAIN-CONTAINING PROTEIN"/>
    <property type="match status" value="1"/>
</dbReference>
<feature type="repeat" description="ANK" evidence="3">
    <location>
        <begin position="786"/>
        <end position="819"/>
    </location>
</feature>